<comment type="caution">
    <text evidence="8">The sequence shown here is derived from an EMBL/GenBank/DDBJ whole genome shotgun (WGS) entry which is preliminary data.</text>
</comment>
<accession>A0A561UDP4</accession>
<evidence type="ECO:0000256" key="2">
    <source>
        <dbReference type="ARBA" id="ARBA00022448"/>
    </source>
</evidence>
<dbReference type="AlphaFoldDB" id="A0A561UDP4"/>
<dbReference type="SMART" id="SM00062">
    <property type="entry name" value="PBPb"/>
    <property type="match status" value="1"/>
</dbReference>
<organism evidence="8 9">
    <name type="scientific">Kitasatospora viridis</name>
    <dbReference type="NCBI Taxonomy" id="281105"/>
    <lineage>
        <taxon>Bacteria</taxon>
        <taxon>Bacillati</taxon>
        <taxon>Actinomycetota</taxon>
        <taxon>Actinomycetes</taxon>
        <taxon>Kitasatosporales</taxon>
        <taxon>Streptomycetaceae</taxon>
        <taxon>Kitasatospora</taxon>
    </lineage>
</organism>
<keyword evidence="3 6" id="KW-0732">Signal</keyword>
<name>A0A561UDP4_9ACTN</name>
<dbReference type="PANTHER" id="PTHR30085">
    <property type="entry name" value="AMINO ACID ABC TRANSPORTER PERMEASE"/>
    <property type="match status" value="1"/>
</dbReference>
<evidence type="ECO:0000256" key="3">
    <source>
        <dbReference type="ARBA" id="ARBA00022729"/>
    </source>
</evidence>
<dbReference type="SUPFAM" id="SSF53850">
    <property type="entry name" value="Periplasmic binding protein-like II"/>
    <property type="match status" value="1"/>
</dbReference>
<keyword evidence="9" id="KW-1185">Reference proteome</keyword>
<dbReference type="InterPro" id="IPR001638">
    <property type="entry name" value="Solute-binding_3/MltF_N"/>
</dbReference>
<dbReference type="GO" id="GO:0030288">
    <property type="term" value="C:outer membrane-bounded periplasmic space"/>
    <property type="evidence" value="ECO:0007669"/>
    <property type="project" value="TreeGrafter"/>
</dbReference>
<evidence type="ECO:0000256" key="6">
    <source>
        <dbReference type="SAM" id="SignalP"/>
    </source>
</evidence>
<reference evidence="8 9" key="1">
    <citation type="submission" date="2019-06" db="EMBL/GenBank/DDBJ databases">
        <title>Sequencing the genomes of 1000 actinobacteria strains.</title>
        <authorList>
            <person name="Klenk H.-P."/>
        </authorList>
    </citation>
    <scope>NUCLEOTIDE SEQUENCE [LARGE SCALE GENOMIC DNA]</scope>
    <source>
        <strain evidence="8 9">DSM 44826</strain>
    </source>
</reference>
<evidence type="ECO:0000256" key="4">
    <source>
        <dbReference type="RuleBase" id="RU003744"/>
    </source>
</evidence>
<keyword evidence="2" id="KW-0813">Transport</keyword>
<dbReference type="InterPro" id="IPR018313">
    <property type="entry name" value="SBP_3_CS"/>
</dbReference>
<dbReference type="Proteomes" id="UP000317940">
    <property type="component" value="Unassembled WGS sequence"/>
</dbReference>
<evidence type="ECO:0000313" key="9">
    <source>
        <dbReference type="Proteomes" id="UP000317940"/>
    </source>
</evidence>
<dbReference type="CDD" id="cd13690">
    <property type="entry name" value="PBP2_GluB"/>
    <property type="match status" value="1"/>
</dbReference>
<comment type="similarity">
    <text evidence="1 4">Belongs to the bacterial solute-binding protein 3 family.</text>
</comment>
<sequence length="318" mass="33902">MTTRPMTRSPRGRMRIRTTLLAVALAAPLTLLGSAQAQPGRPTVLTAAQSTPAQNCDLTKSLPPSTDESGPAVRAIKARGVLVAGVDQNAYDWGFRDPTTGQLQGFDIDLVHAIAKAILGDPNKVQFKTVPTALRIKAIQDGSVDLIARTMSITCDRLGQVAFSTEYFQAGQQVVVPKSAHAKTIDDALRGKRVCVADSSTAQSYLKTNPRGQASVVTVENALDCLVRMQLGQVDATLTDNALAVGQAAQDPTVQVIGPSLTDEPYGVAMSKNSPDLVARVNQVLEDYRHGPWQASYQHWLQPVLGPSSGPPPADYLP</sequence>
<dbReference type="OrthoDB" id="9807888at2"/>
<evidence type="ECO:0000313" key="8">
    <source>
        <dbReference type="EMBL" id="TWF97492.1"/>
    </source>
</evidence>
<evidence type="ECO:0000256" key="5">
    <source>
        <dbReference type="SAM" id="MobiDB-lite"/>
    </source>
</evidence>
<gene>
    <name evidence="8" type="ORF">FHX73_111272</name>
</gene>
<feature type="compositionally biased region" description="Polar residues" evidence="5">
    <location>
        <begin position="47"/>
        <end position="68"/>
    </location>
</feature>
<feature type="region of interest" description="Disordered" evidence="5">
    <location>
        <begin position="47"/>
        <end position="70"/>
    </location>
</feature>
<dbReference type="GO" id="GO:0006865">
    <property type="term" value="P:amino acid transport"/>
    <property type="evidence" value="ECO:0007669"/>
    <property type="project" value="TreeGrafter"/>
</dbReference>
<feature type="domain" description="Solute-binding protein family 3/N-terminal" evidence="7">
    <location>
        <begin position="81"/>
        <end position="304"/>
    </location>
</feature>
<dbReference type="Pfam" id="PF00497">
    <property type="entry name" value="SBP_bac_3"/>
    <property type="match status" value="1"/>
</dbReference>
<dbReference type="PANTHER" id="PTHR30085:SF6">
    <property type="entry name" value="ABC TRANSPORTER GLUTAMINE-BINDING PROTEIN GLNH"/>
    <property type="match status" value="1"/>
</dbReference>
<evidence type="ECO:0000256" key="1">
    <source>
        <dbReference type="ARBA" id="ARBA00010333"/>
    </source>
</evidence>
<dbReference type="PROSITE" id="PS01039">
    <property type="entry name" value="SBP_BACTERIAL_3"/>
    <property type="match status" value="1"/>
</dbReference>
<feature type="chain" id="PRO_5022029085" evidence="6">
    <location>
        <begin position="38"/>
        <end position="318"/>
    </location>
</feature>
<dbReference type="GO" id="GO:0005576">
    <property type="term" value="C:extracellular region"/>
    <property type="evidence" value="ECO:0007669"/>
    <property type="project" value="TreeGrafter"/>
</dbReference>
<dbReference type="InterPro" id="IPR051455">
    <property type="entry name" value="Bact_solute-bind_prot3"/>
</dbReference>
<dbReference type="Gene3D" id="3.40.190.10">
    <property type="entry name" value="Periplasmic binding protein-like II"/>
    <property type="match status" value="2"/>
</dbReference>
<feature type="signal peptide" evidence="6">
    <location>
        <begin position="1"/>
        <end position="37"/>
    </location>
</feature>
<evidence type="ECO:0000259" key="7">
    <source>
        <dbReference type="SMART" id="SM00062"/>
    </source>
</evidence>
<dbReference type="EMBL" id="VIWT01000001">
    <property type="protein sequence ID" value="TWF97492.1"/>
    <property type="molecule type" value="Genomic_DNA"/>
</dbReference>
<protein>
    <submittedName>
        <fullName evidence="8">Amino acid ABC transporter substrate-binding protein (PAAT family)</fullName>
    </submittedName>
</protein>
<proteinExistence type="inferred from homology"/>